<protein>
    <recommendedName>
        <fullName evidence="3">Spore protein YkvP/CgeB glycosyl transferase-like domain-containing protein</fullName>
    </recommendedName>
</protein>
<dbReference type="AlphaFoldDB" id="A0A7S4G0X5"/>
<dbReference type="Pfam" id="PF13524">
    <property type="entry name" value="Glyco_trans_1_2"/>
    <property type="match status" value="1"/>
</dbReference>
<proteinExistence type="predicted"/>
<feature type="region of interest" description="Disordered" evidence="1">
    <location>
        <begin position="369"/>
        <end position="407"/>
    </location>
</feature>
<evidence type="ECO:0000259" key="3">
    <source>
        <dbReference type="Pfam" id="PF13524"/>
    </source>
</evidence>
<dbReference type="InterPro" id="IPR055259">
    <property type="entry name" value="YkvP/CgeB_Glyco_trans-like"/>
</dbReference>
<feature type="signal peptide" evidence="2">
    <location>
        <begin position="1"/>
        <end position="30"/>
    </location>
</feature>
<feature type="compositionally biased region" description="Polar residues" evidence="1">
    <location>
        <begin position="396"/>
        <end position="407"/>
    </location>
</feature>
<evidence type="ECO:0000313" key="4">
    <source>
        <dbReference type="EMBL" id="CAE0821706.1"/>
    </source>
</evidence>
<gene>
    <name evidence="4" type="ORF">EGYM00163_LOCUS32881</name>
</gene>
<evidence type="ECO:0000256" key="1">
    <source>
        <dbReference type="SAM" id="MobiDB-lite"/>
    </source>
</evidence>
<accession>A0A7S4G0X5</accession>
<dbReference type="EMBL" id="HBJA01094801">
    <property type="protein sequence ID" value="CAE0821706.1"/>
    <property type="molecule type" value="Transcribed_RNA"/>
</dbReference>
<sequence>MPQNHLLACGFTWSLLSRTILLAFCGVSWAESATSPPRLWLNLGNYPSSVMLGSLNLERFESSGFRVVHYNPFERPPHRLTQSKRHSPHQHVFVNFEEPNWLVYRLPATHNSRKALKALIDHERHWDHCLTLCPYTAHWVNRLLGSHLRTAVYYPFNEALTPPLVPASQRVWDVIYVGGVGKLMQDAIRLFPRYKYLLLHSKKKHMKGLPNLKVLTGAGLAKKLQVMSYSRVAIVHNTLGPMPAAAKHGILKTHGAFQVPLPPRSGQQVVNVPQLKARTIEAALSGTLMLVYNDSVNIIERFFEPEREFLYWTTAADLKCTLDLVLDNFTAYLPIALRARERALAHYTTQHFVRDFIIPIIQNLTNTTNPGVKSTDTFPDIDAPASLGSDQDVDSDPNSTLELSPRV</sequence>
<feature type="chain" id="PRO_5030567078" description="Spore protein YkvP/CgeB glycosyl transferase-like domain-containing protein" evidence="2">
    <location>
        <begin position="31"/>
        <end position="407"/>
    </location>
</feature>
<name>A0A7S4G0X5_9EUGL</name>
<keyword evidence="2" id="KW-0732">Signal</keyword>
<evidence type="ECO:0000256" key="2">
    <source>
        <dbReference type="SAM" id="SignalP"/>
    </source>
</evidence>
<feature type="domain" description="Spore protein YkvP/CgeB glycosyl transferase-like" evidence="3">
    <location>
        <begin position="274"/>
        <end position="356"/>
    </location>
</feature>
<reference evidence="4" key="1">
    <citation type="submission" date="2021-01" db="EMBL/GenBank/DDBJ databases">
        <authorList>
            <person name="Corre E."/>
            <person name="Pelletier E."/>
            <person name="Niang G."/>
            <person name="Scheremetjew M."/>
            <person name="Finn R."/>
            <person name="Kale V."/>
            <person name="Holt S."/>
            <person name="Cochrane G."/>
            <person name="Meng A."/>
            <person name="Brown T."/>
            <person name="Cohen L."/>
        </authorList>
    </citation>
    <scope>NUCLEOTIDE SEQUENCE</scope>
    <source>
        <strain evidence="4">CCMP1594</strain>
    </source>
</reference>
<organism evidence="4">
    <name type="scientific">Eutreptiella gymnastica</name>
    <dbReference type="NCBI Taxonomy" id="73025"/>
    <lineage>
        <taxon>Eukaryota</taxon>
        <taxon>Discoba</taxon>
        <taxon>Euglenozoa</taxon>
        <taxon>Euglenida</taxon>
        <taxon>Spirocuta</taxon>
        <taxon>Euglenophyceae</taxon>
        <taxon>Eutreptiales</taxon>
        <taxon>Eutreptiaceae</taxon>
        <taxon>Eutreptiella</taxon>
    </lineage>
</organism>